<dbReference type="Proteomes" id="UP001642540">
    <property type="component" value="Unassembled WGS sequence"/>
</dbReference>
<name>A0ABP1PHL6_9HEXA</name>
<keyword evidence="2" id="KW-1133">Transmembrane helix</keyword>
<accession>A0ABP1PHL6</accession>
<feature type="compositionally biased region" description="Polar residues" evidence="1">
    <location>
        <begin position="276"/>
        <end position="285"/>
    </location>
</feature>
<protein>
    <submittedName>
        <fullName evidence="3">Uncharacterized protein</fullName>
    </submittedName>
</protein>
<evidence type="ECO:0000313" key="4">
    <source>
        <dbReference type="Proteomes" id="UP001642540"/>
    </source>
</evidence>
<evidence type="ECO:0000256" key="2">
    <source>
        <dbReference type="SAM" id="Phobius"/>
    </source>
</evidence>
<sequence>MDITIPSAWGLYVFPVLFVVLLHYLLIWIDYIYRYLKYKLTTWYIQQPVIPHPSLRPTPATPTTTKAVGNPLLKLSDQMEKTITDVNTLAAQLRVEINNVGKHSRGFTEHVYSKLDKRLIQAIKDLQHMGTTTEKLQQDFEDHCRDYVHTKQKIHKDLVNIQKFEQLMEDFFVGDQIESSFVEKLLPLIQHRLQHAPSAPPANSPSPNRTNYLSATPPHIRRARGETPAPPTQPRFTRSAIFTPQPPPFTQSMPSATTEPLPPPVIQLPNFGNAHQYPNNNQQKKTPPSSRPPSPTTEEKREQSKYKHTALLGVT</sequence>
<proteinExistence type="predicted"/>
<feature type="transmembrane region" description="Helical" evidence="2">
    <location>
        <begin position="12"/>
        <end position="33"/>
    </location>
</feature>
<keyword evidence="2" id="KW-0812">Transmembrane</keyword>
<reference evidence="3 4" key="1">
    <citation type="submission" date="2024-08" db="EMBL/GenBank/DDBJ databases">
        <authorList>
            <person name="Cucini C."/>
            <person name="Frati F."/>
        </authorList>
    </citation>
    <scope>NUCLEOTIDE SEQUENCE [LARGE SCALE GENOMIC DNA]</scope>
</reference>
<comment type="caution">
    <text evidence="3">The sequence shown here is derived from an EMBL/GenBank/DDBJ whole genome shotgun (WGS) entry which is preliminary data.</text>
</comment>
<dbReference type="EMBL" id="CAXLJM020000001">
    <property type="protein sequence ID" value="CAL8068070.1"/>
    <property type="molecule type" value="Genomic_DNA"/>
</dbReference>
<feature type="region of interest" description="Disordered" evidence="1">
    <location>
        <begin position="195"/>
        <end position="315"/>
    </location>
</feature>
<gene>
    <name evidence="3" type="ORF">ODALV1_LOCUS96</name>
</gene>
<keyword evidence="2" id="KW-0472">Membrane</keyword>
<organism evidence="3 4">
    <name type="scientific">Orchesella dallaii</name>
    <dbReference type="NCBI Taxonomy" id="48710"/>
    <lineage>
        <taxon>Eukaryota</taxon>
        <taxon>Metazoa</taxon>
        <taxon>Ecdysozoa</taxon>
        <taxon>Arthropoda</taxon>
        <taxon>Hexapoda</taxon>
        <taxon>Collembola</taxon>
        <taxon>Entomobryomorpha</taxon>
        <taxon>Entomobryoidea</taxon>
        <taxon>Orchesellidae</taxon>
        <taxon>Orchesellinae</taxon>
        <taxon>Orchesella</taxon>
    </lineage>
</organism>
<evidence type="ECO:0000313" key="3">
    <source>
        <dbReference type="EMBL" id="CAL8068070.1"/>
    </source>
</evidence>
<keyword evidence="4" id="KW-1185">Reference proteome</keyword>
<evidence type="ECO:0000256" key="1">
    <source>
        <dbReference type="SAM" id="MobiDB-lite"/>
    </source>
</evidence>